<dbReference type="InterPro" id="IPR041346">
    <property type="entry name" value="DR2241_Fer4"/>
</dbReference>
<reference evidence="4 5" key="1">
    <citation type="journal article" date="2019" name="Int. J. Syst. Evol. Microbiol.">
        <title>The Global Catalogue of Microorganisms (GCM) 10K type strain sequencing project: providing services to taxonomists for standard genome sequencing and annotation.</title>
        <authorList>
            <consortium name="The Broad Institute Genomics Platform"/>
            <consortium name="The Broad Institute Genome Sequencing Center for Infectious Disease"/>
            <person name="Wu L."/>
            <person name="Ma J."/>
        </authorList>
    </citation>
    <scope>NUCLEOTIDE SEQUENCE [LARGE SCALE GENOMIC DNA]</scope>
    <source>
        <strain evidence="4 5">RDMS1</strain>
    </source>
</reference>
<evidence type="ECO:0000259" key="1">
    <source>
        <dbReference type="Pfam" id="PF18009"/>
    </source>
</evidence>
<evidence type="ECO:0000259" key="2">
    <source>
        <dbReference type="Pfam" id="PF18069"/>
    </source>
</evidence>
<dbReference type="Gene3D" id="3.30.70.2320">
    <property type="match status" value="1"/>
</dbReference>
<protein>
    <submittedName>
        <fullName evidence="4">DR2241 family protein</fullName>
    </submittedName>
</protein>
<dbReference type="GeneID" id="76200467"/>
<dbReference type="EMBL" id="JBHTAX010000001">
    <property type="protein sequence ID" value="MFC7190812.1"/>
    <property type="molecule type" value="Genomic_DNA"/>
</dbReference>
<dbReference type="Pfam" id="PF24039">
    <property type="entry name" value="DUF7348"/>
    <property type="match status" value="1"/>
</dbReference>
<evidence type="ECO:0000259" key="3">
    <source>
        <dbReference type="Pfam" id="PF24039"/>
    </source>
</evidence>
<dbReference type="InterPro" id="IPR055772">
    <property type="entry name" value="DUF7348"/>
</dbReference>
<feature type="domain" description="DUF7348" evidence="3">
    <location>
        <begin position="3"/>
        <end position="70"/>
    </location>
</feature>
<comment type="caution">
    <text evidence="4">The sequence shown here is derived from an EMBL/GenBank/DDBJ whole genome shotgun (WGS) entry which is preliminary data.</text>
</comment>
<evidence type="ECO:0000313" key="5">
    <source>
        <dbReference type="Proteomes" id="UP001596417"/>
    </source>
</evidence>
<organism evidence="4 5">
    <name type="scientific">Halocatena marina</name>
    <dbReference type="NCBI Taxonomy" id="2934937"/>
    <lineage>
        <taxon>Archaea</taxon>
        <taxon>Methanobacteriati</taxon>
        <taxon>Methanobacteriota</taxon>
        <taxon>Stenosarchaea group</taxon>
        <taxon>Halobacteria</taxon>
        <taxon>Halobacteriales</taxon>
        <taxon>Natronomonadaceae</taxon>
        <taxon>Halocatena</taxon>
    </lineage>
</organism>
<dbReference type="Pfam" id="PF18069">
    <property type="entry name" value="DR2241"/>
    <property type="match status" value="1"/>
</dbReference>
<sequence length="361" mass="41075">MTNTQVVTLREAASDEGGVSFDGLVTSDDNSGTYTVTTPEASHGPLETDELMAVAKSNAAYVTNWYYWTQSDLTEDEWAFLRWLERAAENDVRDRYEALDNGIERAWGEISVTTTISETGQRQYSLCNVADREHTALNEHTDPLDARQIAKYDDDGHYRPLKTAPTLQTGWQFTGLTGTEVLQTIDFIYPATVQNWYLERQDELDISHWRETAERQTGIYDIIDELDPEAVEWLATACCVDSQCLKRRQWDESEDSPLDVPRGDGAFPCREPCSLVIAAARKWTRLEREETREYTFELTPSEKAQIEDLIDAVSDGRTDDIREADMKDGANRYRARYLRAKRFDENGQLCGVTTDATDPDS</sequence>
<dbReference type="Pfam" id="PF18009">
    <property type="entry name" value="Fer4_23"/>
    <property type="match status" value="1"/>
</dbReference>
<accession>A0ABD5YQU7</accession>
<dbReference type="InterPro" id="IPR041181">
    <property type="entry name" value="DR2241_middle"/>
</dbReference>
<feature type="domain" description="DR2241 stabilising" evidence="2">
    <location>
        <begin position="92"/>
        <end position="200"/>
    </location>
</feature>
<name>A0ABD5YQU7_9EURY</name>
<dbReference type="Gene3D" id="3.30.1360.190">
    <property type="match status" value="1"/>
</dbReference>
<gene>
    <name evidence="4" type="ORF">ACFQL7_13855</name>
</gene>
<dbReference type="RefSeq" id="WP_264556212.1">
    <property type="nucleotide sequence ID" value="NZ_CP109979.1"/>
</dbReference>
<evidence type="ECO:0000313" key="4">
    <source>
        <dbReference type="EMBL" id="MFC7190812.1"/>
    </source>
</evidence>
<proteinExistence type="predicted"/>
<dbReference type="AlphaFoldDB" id="A0ABD5YQU7"/>
<dbReference type="Proteomes" id="UP001596417">
    <property type="component" value="Unassembled WGS sequence"/>
</dbReference>
<keyword evidence="5" id="KW-1185">Reference proteome</keyword>
<feature type="domain" description="DR2241 4Fe-4S iron-sulfur cluster binding" evidence="1">
    <location>
        <begin position="202"/>
        <end position="282"/>
    </location>
</feature>